<name>A0A8E2JI38_9PEZI</name>
<evidence type="ECO:0000313" key="10">
    <source>
        <dbReference type="EMBL" id="OCK83480.1"/>
    </source>
</evidence>
<feature type="transmembrane region" description="Helical" evidence="8">
    <location>
        <begin position="247"/>
        <end position="267"/>
    </location>
</feature>
<proteinExistence type="predicted"/>
<evidence type="ECO:0000313" key="11">
    <source>
        <dbReference type="Proteomes" id="UP000250266"/>
    </source>
</evidence>
<keyword evidence="3 8" id="KW-0812">Transmembrane</keyword>
<dbReference type="EMBL" id="KV744860">
    <property type="protein sequence ID" value="OCK83480.1"/>
    <property type="molecule type" value="Genomic_DNA"/>
</dbReference>
<feature type="transmembrane region" description="Helical" evidence="8">
    <location>
        <begin position="51"/>
        <end position="68"/>
    </location>
</feature>
<feature type="transmembrane region" description="Helical" evidence="8">
    <location>
        <begin position="342"/>
        <end position="360"/>
    </location>
</feature>
<keyword evidence="6 8" id="KW-0472">Membrane</keyword>
<protein>
    <submittedName>
        <fullName evidence="10">K(+)/H(+) antiporter-like protein 1</fullName>
    </submittedName>
</protein>
<dbReference type="InterPro" id="IPR050794">
    <property type="entry name" value="CPA2_transporter"/>
</dbReference>
<dbReference type="AlphaFoldDB" id="A0A8E2JI38"/>
<evidence type="ECO:0000256" key="8">
    <source>
        <dbReference type="SAM" id="Phobius"/>
    </source>
</evidence>
<feature type="transmembrane region" description="Helical" evidence="8">
    <location>
        <begin position="143"/>
        <end position="168"/>
    </location>
</feature>
<keyword evidence="4 8" id="KW-1133">Transmembrane helix</keyword>
<comment type="subcellular location">
    <subcellularLocation>
        <location evidence="1">Membrane</location>
        <topology evidence="1">Multi-pass membrane protein</topology>
    </subcellularLocation>
</comment>
<evidence type="ECO:0000256" key="1">
    <source>
        <dbReference type="ARBA" id="ARBA00004141"/>
    </source>
</evidence>
<dbReference type="GO" id="GO:0016020">
    <property type="term" value="C:membrane"/>
    <property type="evidence" value="ECO:0007669"/>
    <property type="project" value="UniProtKB-SubCell"/>
</dbReference>
<feature type="transmembrane region" description="Helical" evidence="8">
    <location>
        <begin position="431"/>
        <end position="453"/>
    </location>
</feature>
<dbReference type="Pfam" id="PF00999">
    <property type="entry name" value="Na_H_Exchanger"/>
    <property type="match status" value="1"/>
</dbReference>
<evidence type="ECO:0000256" key="4">
    <source>
        <dbReference type="ARBA" id="ARBA00022989"/>
    </source>
</evidence>
<feature type="transmembrane region" description="Helical" evidence="8">
    <location>
        <begin position="288"/>
        <end position="306"/>
    </location>
</feature>
<feature type="transmembrane region" description="Helical" evidence="8">
    <location>
        <begin position="400"/>
        <end position="419"/>
    </location>
</feature>
<evidence type="ECO:0000256" key="6">
    <source>
        <dbReference type="ARBA" id="ARBA00023136"/>
    </source>
</evidence>
<sequence length="916" mass="98433">MESSPAVRTVTAVVTKTISGAATPSSTVRAPPQGGILEGANPSHYDPKNPIVIFIIQAGIIIIFCRLLHYPLSKLRQPRVIAEVIGGVLLGPSVMGRIPGFTAAIFPAAAMPNLTLVANLGLVLFLFLVGLEVDLRYLVSNWRIALSVGLAGMALPFGLGCAIAWGLYNQFGKDPGTVSISFGVFMLFIGVAMAITAFPVLCRILTELKLLTTPVGVIVLSAGVGNDVVGWILLALCVALVNAGTGLTALWVLLTCVGYVLFLVYAVRPAFMWVLRSTRSLQDGPSQGVVALTLLICLCSAFFTGVIGIHPIFGAFMAGLICPHQGGFAIKVTEKIEDLVSTLFLPLYFALSGLSTNLGLLNTGIVWAYVIGIIAIAFFAKFLGAAFAAKVNGLVWRESFAIGALMSCKGLVELIVLNIGLQAKILSTRTFTMFVVMALITTFATTPLTSVLYPQWYQKKLESWKRGEIDWDTGKPLGGHDDSLHDSLSYNKLESQKIQRMLVYLRLDSMPTLLAFVSLLGGGPQKTVAKTHPFLEQTSSMSKGTEKNGESDPAFEKPKRPVQAHGVRLLELTERSSSVMKVSELDVYNAHDPIVNTFRTFGRLHNLAVSGEVVVVPESSFANALVTRASEAGSDFVLLPWSETGNLSEEGVIDDNSVLQKLTTSSYTSLIHAALEKASCTTAVFINKNFGGTSSGRERSRLRRAYSSVSIRSNKETIPAAPIADRSHHIFFPFFGGADDRAALRLILQLAENPDVTATLVHYEVDDEFFEEEPSLSPIISPVATSSAAKAAQPTTVAVAQTSRERDSNFFAALRSSLPTDLASRVMFESIHSVKPLNDVLDRAASEVGQNPKNAGDLVVLGRNAGMKGLRKKRTHREDDTAAESSAANTLGVLAERMWEGKFGASVIVVKAGVRE</sequence>
<dbReference type="InterPro" id="IPR038770">
    <property type="entry name" value="Na+/solute_symporter_sf"/>
</dbReference>
<feature type="transmembrane region" description="Helical" evidence="8">
    <location>
        <begin position="366"/>
        <end position="388"/>
    </location>
</feature>
<feature type="transmembrane region" description="Helical" evidence="8">
    <location>
        <begin position="80"/>
        <end position="98"/>
    </location>
</feature>
<accession>A0A8E2JI38</accession>
<organism evidence="10 11">
    <name type="scientific">Lepidopterella palustris CBS 459.81</name>
    <dbReference type="NCBI Taxonomy" id="1314670"/>
    <lineage>
        <taxon>Eukaryota</taxon>
        <taxon>Fungi</taxon>
        <taxon>Dikarya</taxon>
        <taxon>Ascomycota</taxon>
        <taxon>Pezizomycotina</taxon>
        <taxon>Dothideomycetes</taxon>
        <taxon>Pleosporomycetidae</taxon>
        <taxon>Mytilinidiales</taxon>
        <taxon>Argynnaceae</taxon>
        <taxon>Lepidopterella</taxon>
    </lineage>
</organism>
<evidence type="ECO:0000256" key="7">
    <source>
        <dbReference type="SAM" id="MobiDB-lite"/>
    </source>
</evidence>
<evidence type="ECO:0000256" key="5">
    <source>
        <dbReference type="ARBA" id="ARBA00023065"/>
    </source>
</evidence>
<dbReference type="Proteomes" id="UP000250266">
    <property type="component" value="Unassembled WGS sequence"/>
</dbReference>
<dbReference type="PANTHER" id="PTHR32468:SF0">
    <property type="entry name" value="K(+)_H(+) ANTIPORTER 1"/>
    <property type="match status" value="1"/>
</dbReference>
<dbReference type="InterPro" id="IPR006153">
    <property type="entry name" value="Cation/H_exchanger_TM"/>
</dbReference>
<feature type="region of interest" description="Disordered" evidence="7">
    <location>
        <begin position="536"/>
        <end position="560"/>
    </location>
</feature>
<feature type="transmembrane region" description="Helical" evidence="8">
    <location>
        <begin position="104"/>
        <end position="131"/>
    </location>
</feature>
<evidence type="ECO:0000259" key="9">
    <source>
        <dbReference type="Pfam" id="PF00999"/>
    </source>
</evidence>
<evidence type="ECO:0000256" key="2">
    <source>
        <dbReference type="ARBA" id="ARBA00022448"/>
    </source>
</evidence>
<keyword evidence="2" id="KW-0813">Transport</keyword>
<feature type="transmembrane region" description="Helical" evidence="8">
    <location>
        <begin position="180"/>
        <end position="205"/>
    </location>
</feature>
<evidence type="ECO:0000256" key="3">
    <source>
        <dbReference type="ARBA" id="ARBA00022692"/>
    </source>
</evidence>
<dbReference type="GO" id="GO:1902600">
    <property type="term" value="P:proton transmembrane transport"/>
    <property type="evidence" value="ECO:0007669"/>
    <property type="project" value="InterPro"/>
</dbReference>
<gene>
    <name evidence="10" type="ORF">K432DRAFT_379489</name>
</gene>
<feature type="domain" description="Cation/H+ exchanger transmembrane" evidence="9">
    <location>
        <begin position="61"/>
        <end position="447"/>
    </location>
</feature>
<dbReference type="OrthoDB" id="2687058at2759"/>
<feature type="transmembrane region" description="Helical" evidence="8">
    <location>
        <begin position="217"/>
        <end position="241"/>
    </location>
</feature>
<dbReference type="Gene3D" id="1.20.1530.20">
    <property type="match status" value="1"/>
</dbReference>
<dbReference type="PANTHER" id="PTHR32468">
    <property type="entry name" value="CATION/H + ANTIPORTER"/>
    <property type="match status" value="1"/>
</dbReference>
<keyword evidence="5" id="KW-0406">Ion transport</keyword>
<reference evidence="10 11" key="1">
    <citation type="journal article" date="2016" name="Nat. Commun.">
        <title>Ectomycorrhizal ecology is imprinted in the genome of the dominant symbiotic fungus Cenococcum geophilum.</title>
        <authorList>
            <consortium name="DOE Joint Genome Institute"/>
            <person name="Peter M."/>
            <person name="Kohler A."/>
            <person name="Ohm R.A."/>
            <person name="Kuo A."/>
            <person name="Krutzmann J."/>
            <person name="Morin E."/>
            <person name="Arend M."/>
            <person name="Barry K.W."/>
            <person name="Binder M."/>
            <person name="Choi C."/>
            <person name="Clum A."/>
            <person name="Copeland A."/>
            <person name="Grisel N."/>
            <person name="Haridas S."/>
            <person name="Kipfer T."/>
            <person name="LaButti K."/>
            <person name="Lindquist E."/>
            <person name="Lipzen A."/>
            <person name="Maire R."/>
            <person name="Meier B."/>
            <person name="Mihaltcheva S."/>
            <person name="Molinier V."/>
            <person name="Murat C."/>
            <person name="Poggeler S."/>
            <person name="Quandt C.A."/>
            <person name="Sperisen C."/>
            <person name="Tritt A."/>
            <person name="Tisserant E."/>
            <person name="Crous P.W."/>
            <person name="Henrissat B."/>
            <person name="Nehls U."/>
            <person name="Egli S."/>
            <person name="Spatafora J.W."/>
            <person name="Grigoriev I.V."/>
            <person name="Martin F.M."/>
        </authorList>
    </citation>
    <scope>NUCLEOTIDE SEQUENCE [LARGE SCALE GENOMIC DNA]</scope>
    <source>
        <strain evidence="10 11">CBS 459.81</strain>
    </source>
</reference>
<feature type="compositionally biased region" description="Basic and acidic residues" evidence="7">
    <location>
        <begin position="544"/>
        <end position="559"/>
    </location>
</feature>
<dbReference type="GO" id="GO:0015297">
    <property type="term" value="F:antiporter activity"/>
    <property type="evidence" value="ECO:0007669"/>
    <property type="project" value="InterPro"/>
</dbReference>
<keyword evidence="11" id="KW-1185">Reference proteome</keyword>